<sequence>MTTMIECNETFDGKQVFLEDRGDEFVFRYDAWVEIEGPNWSHFKQNIHALGKTAKQAISKCKKSAEKSKEENVAISIDPIELERMLKDN</sequence>
<comment type="caution">
    <text evidence="1">The sequence shown here is derived from an EMBL/GenBank/DDBJ whole genome shotgun (WGS) entry which is preliminary data.</text>
</comment>
<evidence type="ECO:0000313" key="2">
    <source>
        <dbReference type="Proteomes" id="UP000279446"/>
    </source>
</evidence>
<keyword evidence="2" id="KW-1185">Reference proteome</keyword>
<evidence type="ECO:0000313" key="1">
    <source>
        <dbReference type="EMBL" id="RUT38713.1"/>
    </source>
</evidence>
<dbReference type="Proteomes" id="UP000279446">
    <property type="component" value="Unassembled WGS sequence"/>
</dbReference>
<name>A0A433XVT2_9BACL</name>
<dbReference type="AlphaFoldDB" id="A0A433XVT2"/>
<dbReference type="OrthoDB" id="9945073at2"/>
<protein>
    <submittedName>
        <fullName evidence="1">Uncharacterized protein</fullName>
    </submittedName>
</protein>
<gene>
    <name evidence="1" type="ORF">EJP82_26740</name>
</gene>
<dbReference type="RefSeq" id="WP_127195113.1">
    <property type="nucleotide sequence ID" value="NZ_RZNY01000051.1"/>
</dbReference>
<organism evidence="1 2">
    <name type="scientific">Paenibacillus anaericanus</name>
    <dbReference type="NCBI Taxonomy" id="170367"/>
    <lineage>
        <taxon>Bacteria</taxon>
        <taxon>Bacillati</taxon>
        <taxon>Bacillota</taxon>
        <taxon>Bacilli</taxon>
        <taxon>Bacillales</taxon>
        <taxon>Paenibacillaceae</taxon>
        <taxon>Paenibacillus</taxon>
    </lineage>
</organism>
<accession>A0A433XVT2</accession>
<proteinExistence type="predicted"/>
<reference evidence="1 2" key="1">
    <citation type="submission" date="2018-12" db="EMBL/GenBank/DDBJ databases">
        <authorList>
            <person name="Sun L."/>
            <person name="Chen Z."/>
        </authorList>
    </citation>
    <scope>NUCLEOTIDE SEQUENCE [LARGE SCALE GENOMIC DNA]</scope>
    <source>
        <strain evidence="1 2">DSM 15890</strain>
    </source>
</reference>
<dbReference type="EMBL" id="RZNY01000051">
    <property type="protein sequence ID" value="RUT38713.1"/>
    <property type="molecule type" value="Genomic_DNA"/>
</dbReference>